<feature type="region of interest" description="Disordered" evidence="1">
    <location>
        <begin position="820"/>
        <end position="917"/>
    </location>
</feature>
<dbReference type="AlphaFoldDB" id="A0A4S2LT46"/>
<sequence>MRIELLSQTERGAAPLNPHTASGTNKTAPTVVSIEQCKQADGKAESETPVPLFPTSFSSDTTTVVINCATTSPCSPVWSGVRIGRPPKWRTKVLSTYIPDRTELHLRKISPRYVTMTHWEYDPTKNSTTSQEAMSLTQIVTSDPSISIFDKDPLTNGDTSSEDLSSTKEDSLDFEHPEFLEFSTNDPGIFGGILFPVDPLSPVSKQQLEHTPVSDHEDQLEKDETDKLAKNRDSCASGNKEPRKSILRPAKPVIIPQNATGSTYFSGGSEIYDSSRTGLDPRKLIPQYDFRNLNYQDQYLGKLGSIKLTVRYCFSCRSIRLHLSGICSKCNRPHSVTNTGFLLPRAVKRYASSTYLLSDMTELLSSAATGLSEFAQPSSSDDDQVELSGHTNNLLDFPSNKLRQPSHEPAENETTDKAYATEYSNAALNHLAKPHQADDIFLSSSTSGSMGSETDKRLGNSTYTRPKLPWALTNQQSSGSPRGKILPFHQQQNTTVPYQHLQNYDGLPVTQNLISELERRTVLNKKQKDTDDHRERLLSNSPGGATEDQEVANVMLGSAHTAGLNQRLLAMLQRRKNLQNLFEVDQKLDTHNLLRTQPRRSAVTPSSARTQSQQPTSRLSEGLNTERRRDSSLLTLRTTSQNRNSSFRREPKFPEKQAVQASRAKARTNSSQPHRLGDTPRSTSVNTKVTFGNPPSMCGSSDGSKLSAIQTWQRRKTYDPHVSSQPKTSKEGIRSTNQSGRVGKSQDRTSERLTSSAYQSTKNGQRTNRRLMNGLNRTAPVETADCLEALATIEAHSKFPAHCSVVPKILLQNQSQNSSEMVAATHPTVSQSKTRSETVPKPTVTNAPSSVDGRKRQARSASSHSQYPSSASQQKRNEPNICLTNGSRQKTERSYHPLTNGHSHKGKHCINSLHSDQPRSVSQAEYCEFEETGPIPGILAGSDGNGKASLDNELHYPDLAVESIRYKIEKLANFIVRLRKRIERDYAEQGTCSPGDDVFGDEAVGATVAGMSTGMHPVVASSLKHLRVLEFNAQEIFNLLYPNEIDLWEPVRACLAGKIEGEQMYNEARSKLTDHASNSMNMNNITKEGTILRNETVTFSPDSYRSPDNNEHIPTHLTNIL</sequence>
<feature type="compositionally biased region" description="Basic and acidic residues" evidence="1">
    <location>
        <begin position="524"/>
        <end position="537"/>
    </location>
</feature>
<feature type="compositionally biased region" description="Polar residues" evidence="1">
    <location>
        <begin position="680"/>
        <end position="690"/>
    </location>
</feature>
<reference evidence="2 3" key="1">
    <citation type="journal article" date="2019" name="BMC Genomics">
        <title>New insights from Opisthorchis felineus genome: update on genomics of the epidemiologically important liver flukes.</title>
        <authorList>
            <person name="Ershov N.I."/>
            <person name="Mordvinov V.A."/>
            <person name="Prokhortchouk E.B."/>
            <person name="Pakharukova M.Y."/>
            <person name="Gunbin K.V."/>
            <person name="Ustyantsev K."/>
            <person name="Genaev M.A."/>
            <person name="Blinov A.G."/>
            <person name="Mazur A."/>
            <person name="Boulygina E."/>
            <person name="Tsygankova S."/>
            <person name="Khrameeva E."/>
            <person name="Chekanov N."/>
            <person name="Fan G."/>
            <person name="Xiao A."/>
            <person name="Zhang H."/>
            <person name="Xu X."/>
            <person name="Yang H."/>
            <person name="Solovyev V."/>
            <person name="Lee S.M."/>
            <person name="Liu X."/>
            <person name="Afonnikov D.A."/>
            <person name="Skryabin K.G."/>
        </authorList>
    </citation>
    <scope>NUCLEOTIDE SEQUENCE [LARGE SCALE GENOMIC DNA]</scope>
    <source>
        <strain evidence="2">AK-0245</strain>
        <tissue evidence="2">Whole organism</tissue>
    </source>
</reference>
<organism evidence="2 3">
    <name type="scientific">Opisthorchis felineus</name>
    <dbReference type="NCBI Taxonomy" id="147828"/>
    <lineage>
        <taxon>Eukaryota</taxon>
        <taxon>Metazoa</taxon>
        <taxon>Spiralia</taxon>
        <taxon>Lophotrochozoa</taxon>
        <taxon>Platyhelminthes</taxon>
        <taxon>Trematoda</taxon>
        <taxon>Digenea</taxon>
        <taxon>Opisthorchiida</taxon>
        <taxon>Opisthorchiata</taxon>
        <taxon>Opisthorchiidae</taxon>
        <taxon>Opisthorchis</taxon>
    </lineage>
</organism>
<dbReference type="Proteomes" id="UP000308267">
    <property type="component" value="Unassembled WGS sequence"/>
</dbReference>
<protein>
    <submittedName>
        <fullName evidence="2">Uncharacterized protein</fullName>
    </submittedName>
</protein>
<feature type="region of interest" description="Disordered" evidence="1">
    <location>
        <begin position="443"/>
        <end position="465"/>
    </location>
</feature>
<feature type="compositionally biased region" description="Low complexity" evidence="1">
    <location>
        <begin position="859"/>
        <end position="874"/>
    </location>
</feature>
<evidence type="ECO:0000256" key="1">
    <source>
        <dbReference type="SAM" id="MobiDB-lite"/>
    </source>
</evidence>
<dbReference type="EMBL" id="SJOL01006433">
    <property type="protein sequence ID" value="TGZ66970.1"/>
    <property type="molecule type" value="Genomic_DNA"/>
</dbReference>
<feature type="compositionally biased region" description="Polar residues" evidence="1">
    <location>
        <begin position="698"/>
        <end position="712"/>
    </location>
</feature>
<feature type="region of interest" description="Disordered" evidence="1">
    <location>
        <begin position="147"/>
        <end position="170"/>
    </location>
</feature>
<proteinExistence type="predicted"/>
<name>A0A4S2LT46_OPIFE</name>
<evidence type="ECO:0000313" key="2">
    <source>
        <dbReference type="EMBL" id="TGZ66970.1"/>
    </source>
</evidence>
<feature type="compositionally biased region" description="Low complexity" evidence="1">
    <location>
        <begin position="443"/>
        <end position="452"/>
    </location>
</feature>
<feature type="region of interest" description="Disordered" evidence="1">
    <location>
        <begin position="374"/>
        <end position="414"/>
    </location>
</feature>
<feature type="compositionally biased region" description="Basic and acidic residues" evidence="1">
    <location>
        <begin position="405"/>
        <end position="414"/>
    </location>
</feature>
<evidence type="ECO:0000313" key="3">
    <source>
        <dbReference type="Proteomes" id="UP000308267"/>
    </source>
</evidence>
<feature type="compositionally biased region" description="Polar residues" evidence="1">
    <location>
        <begin position="752"/>
        <end position="766"/>
    </location>
</feature>
<accession>A0A4S2LT46</accession>
<feature type="region of interest" description="Disordered" evidence="1">
    <location>
        <begin position="204"/>
        <end position="243"/>
    </location>
</feature>
<feature type="region of interest" description="Disordered" evidence="1">
    <location>
        <begin position="524"/>
        <end position="548"/>
    </location>
</feature>
<feature type="compositionally biased region" description="Polar residues" evidence="1">
    <location>
        <begin position="603"/>
        <end position="623"/>
    </location>
</feature>
<feature type="region of interest" description="Disordered" evidence="1">
    <location>
        <begin position="592"/>
        <end position="771"/>
    </location>
</feature>
<feature type="compositionally biased region" description="Basic and acidic residues" evidence="1">
    <location>
        <begin position="212"/>
        <end position="233"/>
    </location>
</feature>
<dbReference type="OrthoDB" id="6253410at2759"/>
<feature type="compositionally biased region" description="Polar residues" evidence="1">
    <location>
        <begin position="1"/>
        <end position="10"/>
    </location>
</feature>
<keyword evidence="3" id="KW-1185">Reference proteome</keyword>
<feature type="region of interest" description="Disordered" evidence="1">
    <location>
        <begin position="1"/>
        <end position="26"/>
    </location>
</feature>
<gene>
    <name evidence="2" type="ORF">CRM22_005043</name>
</gene>
<comment type="caution">
    <text evidence="2">The sequence shown here is derived from an EMBL/GenBank/DDBJ whole genome shotgun (WGS) entry which is preliminary data.</text>
</comment>